<keyword evidence="1" id="KW-0472">Membrane</keyword>
<sequence>MFWTMSIILFVLWGMGMVTGSTEGLWVHLLLVFAVTALILAVARQGRRRLVG</sequence>
<dbReference type="RefSeq" id="WP_143075969.1">
    <property type="nucleotide sequence ID" value="NZ_FOAP01000012.1"/>
</dbReference>
<accession>A0A1H7W3K7</accession>
<evidence type="ECO:0000256" key="1">
    <source>
        <dbReference type="SAM" id="Phobius"/>
    </source>
</evidence>
<evidence type="ECO:0000313" key="3">
    <source>
        <dbReference type="Proteomes" id="UP000182719"/>
    </source>
</evidence>
<dbReference type="Pfam" id="PF18919">
    <property type="entry name" value="DUF5670"/>
    <property type="match status" value="1"/>
</dbReference>
<dbReference type="OrthoDB" id="5521026at2"/>
<organism evidence="2 3">
    <name type="scientific">Stigmatella aurantiaca</name>
    <dbReference type="NCBI Taxonomy" id="41"/>
    <lineage>
        <taxon>Bacteria</taxon>
        <taxon>Pseudomonadati</taxon>
        <taxon>Myxococcota</taxon>
        <taxon>Myxococcia</taxon>
        <taxon>Myxococcales</taxon>
        <taxon>Cystobacterineae</taxon>
        <taxon>Archangiaceae</taxon>
        <taxon>Stigmatella</taxon>
    </lineage>
</organism>
<dbReference type="InterPro" id="IPR043727">
    <property type="entry name" value="Lmo0937-like"/>
</dbReference>
<reference evidence="3" key="1">
    <citation type="submission" date="2016-10" db="EMBL/GenBank/DDBJ databases">
        <authorList>
            <person name="Varghese N."/>
            <person name="Submissions S."/>
        </authorList>
    </citation>
    <scope>NUCLEOTIDE SEQUENCE [LARGE SCALE GENOMIC DNA]</scope>
    <source>
        <strain evidence="3">DSM 17044</strain>
    </source>
</reference>
<dbReference type="EMBL" id="FOAP01000012">
    <property type="protein sequence ID" value="SEM15567.1"/>
    <property type="molecule type" value="Genomic_DNA"/>
</dbReference>
<keyword evidence="3" id="KW-1185">Reference proteome</keyword>
<evidence type="ECO:0008006" key="4">
    <source>
        <dbReference type="Google" id="ProtNLM"/>
    </source>
</evidence>
<dbReference type="NCBIfam" id="NF033488">
    <property type="entry name" value="lmo0937_fam_TM"/>
    <property type="match status" value="1"/>
</dbReference>
<name>A0A1H7W3K7_STIAU</name>
<protein>
    <recommendedName>
        <fullName evidence="4">Lmo0937 family membrane protein</fullName>
    </recommendedName>
</protein>
<dbReference type="Proteomes" id="UP000182719">
    <property type="component" value="Unassembled WGS sequence"/>
</dbReference>
<keyword evidence="1" id="KW-1133">Transmembrane helix</keyword>
<feature type="transmembrane region" description="Helical" evidence="1">
    <location>
        <begin position="26"/>
        <end position="43"/>
    </location>
</feature>
<gene>
    <name evidence="2" type="ORF">SAMN05444354_112119</name>
</gene>
<dbReference type="AlphaFoldDB" id="A0A1H7W3K7"/>
<proteinExistence type="predicted"/>
<evidence type="ECO:0000313" key="2">
    <source>
        <dbReference type="EMBL" id="SEM15567.1"/>
    </source>
</evidence>
<keyword evidence="1" id="KW-0812">Transmembrane</keyword>